<accession>A0ACC1RL53</accession>
<dbReference type="EMBL" id="JANHOG010002674">
    <property type="protein sequence ID" value="KAJ3521061.1"/>
    <property type="molecule type" value="Genomic_DNA"/>
</dbReference>
<keyword evidence="2" id="KW-1185">Reference proteome</keyword>
<proteinExistence type="predicted"/>
<name>A0ACC1RL53_9APHY</name>
<evidence type="ECO:0000313" key="2">
    <source>
        <dbReference type="Proteomes" id="UP001148662"/>
    </source>
</evidence>
<comment type="caution">
    <text evidence="1">The sequence shown here is derived from an EMBL/GenBank/DDBJ whole genome shotgun (WGS) entry which is preliminary data.</text>
</comment>
<organism evidence="1 2">
    <name type="scientific">Phlebia brevispora</name>
    <dbReference type="NCBI Taxonomy" id="194682"/>
    <lineage>
        <taxon>Eukaryota</taxon>
        <taxon>Fungi</taxon>
        <taxon>Dikarya</taxon>
        <taxon>Basidiomycota</taxon>
        <taxon>Agaricomycotina</taxon>
        <taxon>Agaricomycetes</taxon>
        <taxon>Polyporales</taxon>
        <taxon>Meruliaceae</taxon>
        <taxon>Phlebia</taxon>
    </lineage>
</organism>
<protein>
    <submittedName>
        <fullName evidence="1">Uncharacterized protein</fullName>
    </submittedName>
</protein>
<evidence type="ECO:0000313" key="1">
    <source>
        <dbReference type="EMBL" id="KAJ3521061.1"/>
    </source>
</evidence>
<gene>
    <name evidence="1" type="ORF">NM688_g9072</name>
</gene>
<dbReference type="Proteomes" id="UP001148662">
    <property type="component" value="Unassembled WGS sequence"/>
</dbReference>
<reference evidence="1" key="1">
    <citation type="submission" date="2022-07" db="EMBL/GenBank/DDBJ databases">
        <title>Genome Sequence of Phlebia brevispora.</title>
        <authorList>
            <person name="Buettner E."/>
        </authorList>
    </citation>
    <scope>NUCLEOTIDE SEQUENCE</scope>
    <source>
        <strain evidence="1">MPL23</strain>
    </source>
</reference>
<sequence length="77" mass="8557">MTVPSSLNGYPSCSCVHPGLATRERVVVEEGTMHPRLPMDIVDRLHVFYGEMNQLSHTIDSDTSLHQYGLDATQDAK</sequence>